<sequence>MLMTLSKSRASVQQQEQQMSPSAVLQTRLLTPHPGPDPGSSQNLLLDQTLVHPKHLLDQTVVHPDTPPPGPDPGSSEHPSWTRPWFIINTSSWTRPWFIPNTSSWTRPWFIPNTSSWTRPLFHSKHLLLDQTLVYSTHLLMDQTLHQTSPSISTSHHRHCALLVTMRGRLLLVADS</sequence>
<evidence type="ECO:0000313" key="3">
    <source>
        <dbReference type="Proteomes" id="UP000324091"/>
    </source>
</evidence>
<gene>
    <name evidence="2" type="ORF">D4764_05G0013100</name>
</gene>
<proteinExistence type="predicted"/>
<dbReference type="Proteomes" id="UP000324091">
    <property type="component" value="Chromosome 5"/>
</dbReference>
<feature type="region of interest" description="Disordered" evidence="1">
    <location>
        <begin position="60"/>
        <end position="80"/>
    </location>
</feature>
<accession>A0A5C6N606</accession>
<evidence type="ECO:0000313" key="2">
    <source>
        <dbReference type="EMBL" id="TWW61220.1"/>
    </source>
</evidence>
<organism evidence="2 3">
    <name type="scientific">Takifugu flavidus</name>
    <name type="common">sansaifugu</name>
    <dbReference type="NCBI Taxonomy" id="433684"/>
    <lineage>
        <taxon>Eukaryota</taxon>
        <taxon>Metazoa</taxon>
        <taxon>Chordata</taxon>
        <taxon>Craniata</taxon>
        <taxon>Vertebrata</taxon>
        <taxon>Euteleostomi</taxon>
        <taxon>Actinopterygii</taxon>
        <taxon>Neopterygii</taxon>
        <taxon>Teleostei</taxon>
        <taxon>Neoteleostei</taxon>
        <taxon>Acanthomorphata</taxon>
        <taxon>Eupercaria</taxon>
        <taxon>Tetraodontiformes</taxon>
        <taxon>Tetradontoidea</taxon>
        <taxon>Tetraodontidae</taxon>
        <taxon>Takifugu</taxon>
    </lineage>
</organism>
<dbReference type="EMBL" id="RHFK02000018">
    <property type="protein sequence ID" value="TWW61220.1"/>
    <property type="molecule type" value="Genomic_DNA"/>
</dbReference>
<comment type="caution">
    <text evidence="2">The sequence shown here is derived from an EMBL/GenBank/DDBJ whole genome shotgun (WGS) entry which is preliminary data.</text>
</comment>
<reference evidence="2 3" key="1">
    <citation type="submission" date="2019-04" db="EMBL/GenBank/DDBJ databases">
        <title>Chromosome genome assembly for Takifugu flavidus.</title>
        <authorList>
            <person name="Xiao S."/>
        </authorList>
    </citation>
    <scope>NUCLEOTIDE SEQUENCE [LARGE SCALE GENOMIC DNA]</scope>
    <source>
        <strain evidence="2">HTHZ2018</strain>
        <tissue evidence="2">Muscle</tissue>
    </source>
</reference>
<protein>
    <submittedName>
        <fullName evidence="2">Uncharacterized protein</fullName>
    </submittedName>
</protein>
<keyword evidence="3" id="KW-1185">Reference proteome</keyword>
<evidence type="ECO:0000256" key="1">
    <source>
        <dbReference type="SAM" id="MobiDB-lite"/>
    </source>
</evidence>
<name>A0A5C6N606_9TELE</name>
<feature type="region of interest" description="Disordered" evidence="1">
    <location>
        <begin position="1"/>
        <end position="22"/>
    </location>
</feature>
<dbReference type="AlphaFoldDB" id="A0A5C6N606"/>